<dbReference type="SFLD" id="SFLDG01067">
    <property type="entry name" value="SPASM/twitch_domain_containing"/>
    <property type="match status" value="1"/>
</dbReference>
<evidence type="ECO:0000259" key="6">
    <source>
        <dbReference type="PROSITE" id="PS51918"/>
    </source>
</evidence>
<keyword evidence="4" id="KW-0408">Iron</keyword>
<dbReference type="InterPro" id="IPR013785">
    <property type="entry name" value="Aldolase_TIM"/>
</dbReference>
<dbReference type="Pfam" id="PF04055">
    <property type="entry name" value="Radical_SAM"/>
    <property type="match status" value="1"/>
</dbReference>
<evidence type="ECO:0000313" key="8">
    <source>
        <dbReference type="Proteomes" id="UP001227317"/>
    </source>
</evidence>
<accession>A0ABU0WJ48</accession>
<dbReference type="InterPro" id="IPR007197">
    <property type="entry name" value="rSAM"/>
</dbReference>
<dbReference type="PROSITE" id="PS51918">
    <property type="entry name" value="RADICAL_SAM"/>
    <property type="match status" value="1"/>
</dbReference>
<feature type="domain" description="Radical SAM core" evidence="6">
    <location>
        <begin position="25"/>
        <end position="248"/>
    </location>
</feature>
<protein>
    <submittedName>
        <fullName evidence="7">Radical SAM protein</fullName>
    </submittedName>
</protein>
<evidence type="ECO:0000256" key="5">
    <source>
        <dbReference type="ARBA" id="ARBA00023014"/>
    </source>
</evidence>
<evidence type="ECO:0000256" key="4">
    <source>
        <dbReference type="ARBA" id="ARBA00023004"/>
    </source>
</evidence>
<dbReference type="InterPro" id="IPR058240">
    <property type="entry name" value="rSAM_sf"/>
</dbReference>
<evidence type="ECO:0000256" key="3">
    <source>
        <dbReference type="ARBA" id="ARBA00022723"/>
    </source>
</evidence>
<dbReference type="Proteomes" id="UP001227317">
    <property type="component" value="Unassembled WGS sequence"/>
</dbReference>
<dbReference type="Gene3D" id="3.20.20.70">
    <property type="entry name" value="Aldolase class I"/>
    <property type="match status" value="1"/>
</dbReference>
<dbReference type="RefSeq" id="WP_306707849.1">
    <property type="nucleotide sequence ID" value="NZ_JAUJFI010000078.1"/>
</dbReference>
<evidence type="ECO:0000313" key="7">
    <source>
        <dbReference type="EMBL" id="MDQ2104240.1"/>
    </source>
</evidence>
<dbReference type="InterPro" id="IPR006638">
    <property type="entry name" value="Elp3/MiaA/NifB-like_rSAM"/>
</dbReference>
<dbReference type="EMBL" id="JAUJFI010000078">
    <property type="protein sequence ID" value="MDQ2104240.1"/>
    <property type="molecule type" value="Genomic_DNA"/>
</dbReference>
<keyword evidence="2" id="KW-0949">S-adenosyl-L-methionine</keyword>
<sequence length="355" mass="39609">MASVYSNLKFLRFRPQIEALERDGAAAPVHVRIKPINRCNHNCWYCAYRVDNLQLGEAMKVEDRLPTETMFEIVEDLVGMGVKAVTFSGGGEPLLYKELPEVVRRLAEGGVKVATLTNGANLRGAMADAFARYGTWVRVSLDAWDEDSYTAARGAAPGSFGRLMGNLRGFADRGGDCVLGVSFIVGEANAARLAQVCTALKEAGVHHVKVSGAVVSNDREANNAYHRRLQPIVAAQIAEAKARLEDERFSIVDHYHELEDRFEKTYRRCGFLRFLTVIGADSCVYTCQDKAYTEAGRLGSLAGRRFRDFWFSEENQERMRALDPSQVCRHHCVAHRKNLILEEYLANTGDHGLFV</sequence>
<evidence type="ECO:0000256" key="1">
    <source>
        <dbReference type="ARBA" id="ARBA00001966"/>
    </source>
</evidence>
<evidence type="ECO:0000256" key="2">
    <source>
        <dbReference type="ARBA" id="ARBA00022691"/>
    </source>
</evidence>
<reference evidence="7 8" key="1">
    <citation type="submission" date="2023-06" db="EMBL/GenBank/DDBJ databases">
        <title>Azospirillum isscasensis sp.nov, a bacterium isolated from rhizosphere soil of rice.</title>
        <authorList>
            <person name="Wang H."/>
        </authorList>
    </citation>
    <scope>NUCLEOTIDE SEQUENCE [LARGE SCALE GENOMIC DNA]</scope>
    <source>
        <strain evidence="7 8">C340-1</strain>
    </source>
</reference>
<dbReference type="SMART" id="SM00729">
    <property type="entry name" value="Elp3"/>
    <property type="match status" value="1"/>
</dbReference>
<dbReference type="CDD" id="cd01335">
    <property type="entry name" value="Radical_SAM"/>
    <property type="match status" value="1"/>
</dbReference>
<name>A0ABU0WJ48_9PROT</name>
<proteinExistence type="predicted"/>
<comment type="cofactor">
    <cofactor evidence="1">
        <name>[4Fe-4S] cluster</name>
        <dbReference type="ChEBI" id="CHEBI:49883"/>
    </cofactor>
</comment>
<organism evidence="7 8">
    <name type="scientific">Azospirillum isscasi</name>
    <dbReference type="NCBI Taxonomy" id="3053926"/>
    <lineage>
        <taxon>Bacteria</taxon>
        <taxon>Pseudomonadati</taxon>
        <taxon>Pseudomonadota</taxon>
        <taxon>Alphaproteobacteria</taxon>
        <taxon>Rhodospirillales</taxon>
        <taxon>Azospirillaceae</taxon>
        <taxon>Azospirillum</taxon>
    </lineage>
</organism>
<keyword evidence="8" id="KW-1185">Reference proteome</keyword>
<keyword evidence="5" id="KW-0411">Iron-sulfur</keyword>
<dbReference type="PANTHER" id="PTHR11228">
    <property type="entry name" value="RADICAL SAM DOMAIN PROTEIN"/>
    <property type="match status" value="1"/>
</dbReference>
<comment type="caution">
    <text evidence="7">The sequence shown here is derived from an EMBL/GenBank/DDBJ whole genome shotgun (WGS) entry which is preliminary data.</text>
</comment>
<gene>
    <name evidence="7" type="ORF">QSG27_16175</name>
</gene>
<dbReference type="PANTHER" id="PTHR11228:SF35">
    <property type="entry name" value="MOLYBDENUM COFACTOR BIOSYNTHESIS PROTEIN A-RELATED"/>
    <property type="match status" value="1"/>
</dbReference>
<dbReference type="SFLD" id="SFLDS00029">
    <property type="entry name" value="Radical_SAM"/>
    <property type="match status" value="1"/>
</dbReference>
<keyword evidence="3" id="KW-0479">Metal-binding</keyword>
<dbReference type="SUPFAM" id="SSF102114">
    <property type="entry name" value="Radical SAM enzymes"/>
    <property type="match status" value="1"/>
</dbReference>
<dbReference type="InterPro" id="IPR050377">
    <property type="entry name" value="Radical_SAM_PqqE_MftC-like"/>
</dbReference>